<sequence length="165" mass="18473">MHRAATAAELCQEIMMNRILFKLIPGTALMGVLLLSAGAWSMGPPPEFNIDKRLSHMTDELALSDTQKQQVEALLEGGRETGAADLARLAEIRKQMKAMHADFDPGIAQKLADELGEISARMAYQMTSTHAEIYQLLSPDQREQFTAMSKQRDQRMGKRWAGRRD</sequence>
<evidence type="ECO:0000256" key="1">
    <source>
        <dbReference type="ARBA" id="ARBA00004418"/>
    </source>
</evidence>
<proteinExistence type="inferred from homology"/>
<dbReference type="Pfam" id="PF07813">
    <property type="entry name" value="LTXXQ"/>
    <property type="match status" value="1"/>
</dbReference>
<dbReference type="InterPro" id="IPR012899">
    <property type="entry name" value="LTXXQ"/>
</dbReference>
<feature type="compositionally biased region" description="Basic and acidic residues" evidence="5">
    <location>
        <begin position="150"/>
        <end position="165"/>
    </location>
</feature>
<keyword evidence="8" id="KW-1185">Reference proteome</keyword>
<feature type="region of interest" description="Disordered" evidence="5">
    <location>
        <begin position="144"/>
        <end position="165"/>
    </location>
</feature>
<keyword evidence="6" id="KW-0472">Membrane</keyword>
<dbReference type="InterPro" id="IPR052211">
    <property type="entry name" value="Cpx_auxiliary_protein"/>
</dbReference>
<evidence type="ECO:0000256" key="2">
    <source>
        <dbReference type="ARBA" id="ARBA00008441"/>
    </source>
</evidence>
<comment type="similarity">
    <text evidence="2">Belongs to the CpxP/Spy family.</text>
</comment>
<name>A0ABT3STE1_9GAMM</name>
<evidence type="ECO:0000313" key="8">
    <source>
        <dbReference type="Proteomes" id="UP001143307"/>
    </source>
</evidence>
<dbReference type="PANTHER" id="PTHR38102:SF1">
    <property type="entry name" value="PERIPLASMIC CHAPERONE SPY"/>
    <property type="match status" value="1"/>
</dbReference>
<evidence type="ECO:0000256" key="4">
    <source>
        <dbReference type="ARBA" id="ARBA00022764"/>
    </source>
</evidence>
<dbReference type="Proteomes" id="UP001143307">
    <property type="component" value="Unassembled WGS sequence"/>
</dbReference>
<keyword evidence="3" id="KW-0732">Signal</keyword>
<gene>
    <name evidence="7" type="ORF">EYC87_04880</name>
</gene>
<keyword evidence="4" id="KW-0574">Periplasm</keyword>
<comment type="subcellular location">
    <subcellularLocation>
        <location evidence="1">Periplasm</location>
    </subcellularLocation>
</comment>
<comment type="caution">
    <text evidence="7">The sequence shown here is derived from an EMBL/GenBank/DDBJ whole genome shotgun (WGS) entry which is preliminary data.</text>
</comment>
<accession>A0ABT3STE1</accession>
<evidence type="ECO:0000256" key="3">
    <source>
        <dbReference type="ARBA" id="ARBA00022729"/>
    </source>
</evidence>
<dbReference type="PANTHER" id="PTHR38102">
    <property type="entry name" value="PERIPLASMIC CHAPERONE SPY"/>
    <property type="match status" value="1"/>
</dbReference>
<keyword evidence="6" id="KW-0812">Transmembrane</keyword>
<dbReference type="Gene3D" id="1.20.120.1490">
    <property type="match status" value="1"/>
</dbReference>
<evidence type="ECO:0000313" key="7">
    <source>
        <dbReference type="EMBL" id="MCX2972920.1"/>
    </source>
</evidence>
<keyword evidence="6" id="KW-1133">Transmembrane helix</keyword>
<organism evidence="7 8">
    <name type="scientific">Candidatus Seongchinamella marina</name>
    <dbReference type="NCBI Taxonomy" id="2518990"/>
    <lineage>
        <taxon>Bacteria</taxon>
        <taxon>Pseudomonadati</taxon>
        <taxon>Pseudomonadota</taxon>
        <taxon>Gammaproteobacteria</taxon>
        <taxon>Cellvibrionales</taxon>
        <taxon>Halieaceae</taxon>
        <taxon>Seongchinamella</taxon>
    </lineage>
</organism>
<feature type="transmembrane region" description="Helical" evidence="6">
    <location>
        <begin position="20"/>
        <end position="43"/>
    </location>
</feature>
<dbReference type="EMBL" id="SHNP01000001">
    <property type="protein sequence ID" value="MCX2972920.1"/>
    <property type="molecule type" value="Genomic_DNA"/>
</dbReference>
<evidence type="ECO:0000256" key="6">
    <source>
        <dbReference type="SAM" id="Phobius"/>
    </source>
</evidence>
<reference evidence="7" key="1">
    <citation type="submission" date="2019-02" db="EMBL/GenBank/DDBJ databases">
        <authorList>
            <person name="Li S.-H."/>
        </authorList>
    </citation>
    <scope>NUCLEOTIDE SEQUENCE</scope>
    <source>
        <strain evidence="7">IMCC8485</strain>
    </source>
</reference>
<protein>
    <submittedName>
        <fullName evidence="7">Periplasmic heavy metal sensor</fullName>
    </submittedName>
</protein>
<evidence type="ECO:0000256" key="5">
    <source>
        <dbReference type="SAM" id="MobiDB-lite"/>
    </source>
</evidence>